<feature type="non-terminal residue" evidence="2">
    <location>
        <position position="1"/>
    </location>
</feature>
<evidence type="ECO:0000313" key="2">
    <source>
        <dbReference type="EMBL" id="CAA9355684.1"/>
    </source>
</evidence>
<feature type="compositionally biased region" description="Basic and acidic residues" evidence="1">
    <location>
        <begin position="303"/>
        <end position="316"/>
    </location>
</feature>
<feature type="compositionally biased region" description="Basic residues" evidence="1">
    <location>
        <begin position="234"/>
        <end position="260"/>
    </location>
</feature>
<protein>
    <submittedName>
        <fullName evidence="2">Glucose-1-phosphate thymidylyltransferase</fullName>
        <ecNumber evidence="2">2.7.7.24</ecNumber>
    </submittedName>
</protein>
<reference evidence="2" key="1">
    <citation type="submission" date="2020-02" db="EMBL/GenBank/DDBJ databases">
        <authorList>
            <person name="Meier V. D."/>
        </authorList>
    </citation>
    <scope>NUCLEOTIDE SEQUENCE</scope>
    <source>
        <strain evidence="2">AVDCRST_MAG68</strain>
    </source>
</reference>
<feature type="compositionally biased region" description="Low complexity" evidence="1">
    <location>
        <begin position="72"/>
        <end position="81"/>
    </location>
</feature>
<organism evidence="2">
    <name type="scientific">uncultured Gemmatimonadota bacterium</name>
    <dbReference type="NCBI Taxonomy" id="203437"/>
    <lineage>
        <taxon>Bacteria</taxon>
        <taxon>Pseudomonadati</taxon>
        <taxon>Gemmatimonadota</taxon>
        <taxon>environmental samples</taxon>
    </lineage>
</organism>
<feature type="region of interest" description="Disordered" evidence="1">
    <location>
        <begin position="1"/>
        <end position="330"/>
    </location>
</feature>
<sequence length="330" mass="36343">ESRDAACRQGHAPSAAHARHPEAAPQGGRQARARIHPGRAPRAGRERGRLHYRAPQGARGGVHGARVPGLQGRVRGAGAAARHGRRHRPGRAVRAGRPPDHLRGHAVRRGPVAGEAPAGGRGGGDLGQGGGGLPALRRDRDGRERLHAEDHREAERAGEQAGQHRPLLHPRLEAALRGDPPRDVRGSGPWRRILPHGRLPVHGGPRRQAACGSRRGVVRRRQAGHAAGDQPPRPGHHPRPLPRRRPRRHGARARPRRGGRHPGERRDRPQRHPLRRRHRARQQAPRHHRGRESRDRRKQSPRLPDRPRGEGERREGPGGPGRSLGRDDEV</sequence>
<keyword evidence="2" id="KW-0808">Transferase</keyword>
<feature type="compositionally biased region" description="Basic residues" evidence="1">
    <location>
        <begin position="82"/>
        <end position="91"/>
    </location>
</feature>
<feature type="compositionally biased region" description="Gly residues" evidence="1">
    <location>
        <begin position="117"/>
        <end position="133"/>
    </location>
</feature>
<name>A0A6J4MHR3_9BACT</name>
<gene>
    <name evidence="2" type="ORF">AVDCRST_MAG68-4410</name>
</gene>
<dbReference type="EMBL" id="CADCTW010000187">
    <property type="protein sequence ID" value="CAA9355684.1"/>
    <property type="molecule type" value="Genomic_DNA"/>
</dbReference>
<feature type="compositionally biased region" description="Basic residues" evidence="1">
    <location>
        <begin position="268"/>
        <end position="300"/>
    </location>
</feature>
<feature type="non-terminal residue" evidence="2">
    <location>
        <position position="330"/>
    </location>
</feature>
<dbReference type="AlphaFoldDB" id="A0A6J4MHR3"/>
<feature type="compositionally biased region" description="Basic and acidic residues" evidence="1">
    <location>
        <begin position="170"/>
        <end position="185"/>
    </location>
</feature>
<keyword evidence="2" id="KW-0548">Nucleotidyltransferase</keyword>
<proteinExistence type="predicted"/>
<dbReference type="EC" id="2.7.7.24" evidence="2"/>
<dbReference type="GO" id="GO:0008879">
    <property type="term" value="F:glucose-1-phosphate thymidylyltransferase activity"/>
    <property type="evidence" value="ECO:0007669"/>
    <property type="project" value="UniProtKB-EC"/>
</dbReference>
<feature type="compositionally biased region" description="Basic and acidic residues" evidence="1">
    <location>
        <begin position="136"/>
        <end position="158"/>
    </location>
</feature>
<accession>A0A6J4MHR3</accession>
<evidence type="ECO:0000256" key="1">
    <source>
        <dbReference type="SAM" id="MobiDB-lite"/>
    </source>
</evidence>